<dbReference type="PIRSF" id="PIRSF037434">
    <property type="entry name" value="STHK_ChrS"/>
    <property type="match status" value="1"/>
</dbReference>
<dbReference type="Pfam" id="PF07730">
    <property type="entry name" value="HisKA_3"/>
    <property type="match status" value="1"/>
</dbReference>
<dbReference type="GO" id="GO:0046983">
    <property type="term" value="F:protein dimerization activity"/>
    <property type="evidence" value="ECO:0007669"/>
    <property type="project" value="InterPro"/>
</dbReference>
<dbReference type="EMBL" id="SHLC01000001">
    <property type="protein sequence ID" value="RZU66612.1"/>
    <property type="molecule type" value="Genomic_DNA"/>
</dbReference>
<dbReference type="Gene3D" id="3.30.565.10">
    <property type="entry name" value="Histidine kinase-like ATPase, C-terminal domain"/>
    <property type="match status" value="1"/>
</dbReference>
<organism evidence="8 9">
    <name type="scientific">Microterricola gilva</name>
    <dbReference type="NCBI Taxonomy" id="393267"/>
    <lineage>
        <taxon>Bacteria</taxon>
        <taxon>Bacillati</taxon>
        <taxon>Actinomycetota</taxon>
        <taxon>Actinomycetes</taxon>
        <taxon>Micrococcales</taxon>
        <taxon>Microbacteriaceae</taxon>
        <taxon>Microterricola</taxon>
    </lineage>
</organism>
<dbReference type="Pfam" id="PF02518">
    <property type="entry name" value="HATPase_c"/>
    <property type="match status" value="1"/>
</dbReference>
<feature type="transmembrane region" description="Helical" evidence="5">
    <location>
        <begin position="53"/>
        <end position="70"/>
    </location>
</feature>
<keyword evidence="2 8" id="KW-0418">Kinase</keyword>
<evidence type="ECO:0000256" key="1">
    <source>
        <dbReference type="ARBA" id="ARBA00022679"/>
    </source>
</evidence>
<evidence type="ECO:0000259" key="6">
    <source>
        <dbReference type="Pfam" id="PF02518"/>
    </source>
</evidence>
<protein>
    <submittedName>
        <fullName evidence="8">Signal transduction histidine kinase</fullName>
    </submittedName>
</protein>
<dbReference type="InterPro" id="IPR050482">
    <property type="entry name" value="Sensor_HK_TwoCompSys"/>
</dbReference>
<dbReference type="AlphaFoldDB" id="A0A4Q8APJ4"/>
<gene>
    <name evidence="8" type="ORF">EV379_2975</name>
</gene>
<keyword evidence="4" id="KW-0175">Coiled coil</keyword>
<keyword evidence="5" id="KW-0472">Membrane</keyword>
<evidence type="ECO:0000313" key="9">
    <source>
        <dbReference type="Proteomes" id="UP000291483"/>
    </source>
</evidence>
<dbReference type="PANTHER" id="PTHR24421:SF62">
    <property type="entry name" value="SENSORY TRANSDUCTION HISTIDINE KINASE"/>
    <property type="match status" value="1"/>
</dbReference>
<evidence type="ECO:0000256" key="4">
    <source>
        <dbReference type="SAM" id="Coils"/>
    </source>
</evidence>
<feature type="transmembrane region" description="Helical" evidence="5">
    <location>
        <begin position="122"/>
        <end position="143"/>
    </location>
</feature>
<feature type="domain" description="Signal transduction histidine kinase subgroup 3 dimerisation and phosphoacceptor" evidence="7">
    <location>
        <begin position="176"/>
        <end position="250"/>
    </location>
</feature>
<dbReference type="InterPro" id="IPR011712">
    <property type="entry name" value="Sig_transdc_His_kin_sub3_dim/P"/>
</dbReference>
<evidence type="ECO:0000259" key="7">
    <source>
        <dbReference type="Pfam" id="PF07730"/>
    </source>
</evidence>
<dbReference type="InterPro" id="IPR036890">
    <property type="entry name" value="HATPase_C_sf"/>
</dbReference>
<accession>A0A4Q8APJ4</accession>
<keyword evidence="5" id="KW-0812">Transmembrane</keyword>
<dbReference type="PANTHER" id="PTHR24421">
    <property type="entry name" value="NITRATE/NITRITE SENSOR PROTEIN NARX-RELATED"/>
    <property type="match status" value="1"/>
</dbReference>
<feature type="coiled-coil region" evidence="4">
    <location>
        <begin position="143"/>
        <end position="170"/>
    </location>
</feature>
<evidence type="ECO:0000256" key="2">
    <source>
        <dbReference type="ARBA" id="ARBA00022777"/>
    </source>
</evidence>
<dbReference type="GO" id="GO:0016020">
    <property type="term" value="C:membrane"/>
    <property type="evidence" value="ECO:0007669"/>
    <property type="project" value="InterPro"/>
</dbReference>
<sequence>MLAVSVLLAAIMTLLDPPVSGEEWGVVGVIAVVLAAYFAWGRRTLDGTGSPAGLLYAGVLLVSLAVGIGLDPTYSFMQVIVFPTLWVISCNTRQAVLLNLLAIVPVAIGYTLFFGVEGLPSGIAVGVLSVAFSLAFGSWIASIEKAGAERARLLAELMAVQDELAAANREAGVDSERARLAREIHDTIAQSLTGLVMVAQRAHGDLERAADAAGDASEHLVQATADVELIESMARDALTEARGLVAAIAPVRVESTLAEALGRLAERFQRETGVVVLSDLAALAAPAPPLRAELEVVLLRCAQEGLANVRKHARATAASVQINRGENAVILVISDDGVGPGRAASAQSGTAAASAGFGLAGMADRLALVGGSARLEAALPRGSRLTVTVPLASEPAAPEPSIDAANGVQA</sequence>
<keyword evidence="1" id="KW-0808">Transferase</keyword>
<dbReference type="GO" id="GO:0000155">
    <property type="term" value="F:phosphorelay sensor kinase activity"/>
    <property type="evidence" value="ECO:0007669"/>
    <property type="project" value="InterPro"/>
</dbReference>
<comment type="caution">
    <text evidence="8">The sequence shown here is derived from an EMBL/GenBank/DDBJ whole genome shotgun (WGS) entry which is preliminary data.</text>
</comment>
<evidence type="ECO:0000256" key="3">
    <source>
        <dbReference type="ARBA" id="ARBA00023012"/>
    </source>
</evidence>
<dbReference type="Gene3D" id="1.20.5.1930">
    <property type="match status" value="1"/>
</dbReference>
<name>A0A4Q8APJ4_9MICO</name>
<dbReference type="Proteomes" id="UP000291483">
    <property type="component" value="Unassembled WGS sequence"/>
</dbReference>
<keyword evidence="3" id="KW-0902">Two-component regulatory system</keyword>
<evidence type="ECO:0000313" key="8">
    <source>
        <dbReference type="EMBL" id="RZU66612.1"/>
    </source>
</evidence>
<evidence type="ECO:0000256" key="5">
    <source>
        <dbReference type="SAM" id="Phobius"/>
    </source>
</evidence>
<dbReference type="InterPro" id="IPR017205">
    <property type="entry name" value="Sig_transdc_His_kinase_ChrS"/>
</dbReference>
<feature type="transmembrane region" description="Helical" evidence="5">
    <location>
        <begin position="25"/>
        <end position="41"/>
    </location>
</feature>
<feature type="transmembrane region" description="Helical" evidence="5">
    <location>
        <begin position="97"/>
        <end position="116"/>
    </location>
</feature>
<dbReference type="InterPro" id="IPR003594">
    <property type="entry name" value="HATPase_dom"/>
</dbReference>
<reference evidence="8 9" key="1">
    <citation type="submission" date="2019-02" db="EMBL/GenBank/DDBJ databases">
        <title>Sequencing the genomes of 1000 actinobacteria strains.</title>
        <authorList>
            <person name="Klenk H.-P."/>
        </authorList>
    </citation>
    <scope>NUCLEOTIDE SEQUENCE [LARGE SCALE GENOMIC DNA]</scope>
    <source>
        <strain evidence="8 9">DSM 18319</strain>
    </source>
</reference>
<proteinExistence type="predicted"/>
<dbReference type="CDD" id="cd16917">
    <property type="entry name" value="HATPase_UhpB-NarQ-NarX-like"/>
    <property type="match status" value="1"/>
</dbReference>
<feature type="domain" description="Histidine kinase/HSP90-like ATPase" evidence="6">
    <location>
        <begin position="297"/>
        <end position="392"/>
    </location>
</feature>
<keyword evidence="5" id="KW-1133">Transmembrane helix</keyword>
<dbReference type="SUPFAM" id="SSF55874">
    <property type="entry name" value="ATPase domain of HSP90 chaperone/DNA topoisomerase II/histidine kinase"/>
    <property type="match status" value="1"/>
</dbReference>
<keyword evidence="9" id="KW-1185">Reference proteome</keyword>